<evidence type="ECO:0000259" key="7">
    <source>
        <dbReference type="PROSITE" id="PS51099"/>
    </source>
</evidence>
<organism evidence="9 10">
    <name type="scientific">Lacticaseibacillus camelliae DSM 22697 = JCM 13995</name>
    <dbReference type="NCBI Taxonomy" id="1423730"/>
    <lineage>
        <taxon>Bacteria</taxon>
        <taxon>Bacillati</taxon>
        <taxon>Bacillota</taxon>
        <taxon>Bacilli</taxon>
        <taxon>Lactobacillales</taxon>
        <taxon>Lactobacillaceae</taxon>
        <taxon>Lacticaseibacillus</taxon>
    </lineage>
</organism>
<dbReference type="GO" id="GO:0009401">
    <property type="term" value="P:phosphoenolpyruvate-dependent sugar phosphotransferase system"/>
    <property type="evidence" value="ECO:0007669"/>
    <property type="project" value="InterPro"/>
</dbReference>
<evidence type="ECO:0000313" key="10">
    <source>
        <dbReference type="Proteomes" id="UP000050865"/>
    </source>
</evidence>
<feature type="domain" description="PTS EIIA type-2" evidence="6">
    <location>
        <begin position="519"/>
        <end position="662"/>
    </location>
</feature>
<dbReference type="InterPro" id="IPR002178">
    <property type="entry name" value="PTS_EIIA_type-2_dom"/>
</dbReference>
<dbReference type="InterPro" id="IPR036634">
    <property type="entry name" value="PRD_sf"/>
</dbReference>
<evidence type="ECO:0000259" key="8">
    <source>
        <dbReference type="PROSITE" id="PS51372"/>
    </source>
</evidence>
<evidence type="ECO:0000256" key="3">
    <source>
        <dbReference type="ARBA" id="ARBA00023015"/>
    </source>
</evidence>
<dbReference type="PROSITE" id="PS51094">
    <property type="entry name" value="PTS_EIIA_TYPE_2"/>
    <property type="match status" value="1"/>
</dbReference>
<dbReference type="GO" id="GO:0008982">
    <property type="term" value="F:protein-N(PI)-phosphohistidine-sugar phosphotransferase activity"/>
    <property type="evidence" value="ECO:0007669"/>
    <property type="project" value="InterPro"/>
</dbReference>
<dbReference type="PROSITE" id="PS51099">
    <property type="entry name" value="PTS_EIIB_TYPE_2"/>
    <property type="match status" value="1"/>
</dbReference>
<reference evidence="9 10" key="1">
    <citation type="journal article" date="2015" name="Genome Announc.">
        <title>Expanding the biotechnology potential of lactobacilli through comparative genomics of 213 strains and associated genera.</title>
        <authorList>
            <person name="Sun Z."/>
            <person name="Harris H.M."/>
            <person name="McCann A."/>
            <person name="Guo C."/>
            <person name="Argimon S."/>
            <person name="Zhang W."/>
            <person name="Yang X."/>
            <person name="Jeffery I.B."/>
            <person name="Cooney J.C."/>
            <person name="Kagawa T.F."/>
            <person name="Liu W."/>
            <person name="Song Y."/>
            <person name="Salvetti E."/>
            <person name="Wrobel A."/>
            <person name="Rasinkangas P."/>
            <person name="Parkhill J."/>
            <person name="Rea M.C."/>
            <person name="O'Sullivan O."/>
            <person name="Ritari J."/>
            <person name="Douillard F.P."/>
            <person name="Paul Ross R."/>
            <person name="Yang R."/>
            <person name="Briner A.E."/>
            <person name="Felis G.E."/>
            <person name="de Vos W.M."/>
            <person name="Barrangou R."/>
            <person name="Klaenhammer T.R."/>
            <person name="Caufield P.W."/>
            <person name="Cui Y."/>
            <person name="Zhang H."/>
            <person name="O'Toole P.W."/>
        </authorList>
    </citation>
    <scope>NUCLEOTIDE SEQUENCE [LARGE SCALE GENOMIC DNA]</scope>
    <source>
        <strain evidence="9 10">DSM 22697</strain>
    </source>
</reference>
<dbReference type="PANTHER" id="PTHR30185">
    <property type="entry name" value="CRYPTIC BETA-GLUCOSIDE BGL OPERON ANTITERMINATOR"/>
    <property type="match status" value="1"/>
</dbReference>
<dbReference type="CDD" id="cd05568">
    <property type="entry name" value="PTS_IIB_bgl_like"/>
    <property type="match status" value="1"/>
</dbReference>
<dbReference type="CDD" id="cd00211">
    <property type="entry name" value="PTS_IIA_fru"/>
    <property type="match status" value="1"/>
</dbReference>
<dbReference type="PROSITE" id="PS51372">
    <property type="entry name" value="PRD_2"/>
    <property type="match status" value="1"/>
</dbReference>
<dbReference type="SUPFAM" id="SSF55804">
    <property type="entry name" value="Phoshotransferase/anion transport protein"/>
    <property type="match status" value="1"/>
</dbReference>
<dbReference type="SUPFAM" id="SSF63520">
    <property type="entry name" value="PTS-regulatory domain, PRD"/>
    <property type="match status" value="1"/>
</dbReference>
<evidence type="ECO:0000313" key="9">
    <source>
        <dbReference type="EMBL" id="KRN18128.1"/>
    </source>
</evidence>
<keyword evidence="10" id="KW-1185">Reference proteome</keyword>
<feature type="domain" description="PRD" evidence="8">
    <location>
        <begin position="263"/>
        <end position="370"/>
    </location>
</feature>
<dbReference type="InterPro" id="IPR036095">
    <property type="entry name" value="PTS_EIIB-like_sf"/>
</dbReference>
<dbReference type="InterPro" id="IPR016152">
    <property type="entry name" value="PTrfase/Anion_transptr"/>
</dbReference>
<name>A0A0R2EP14_9LACO</name>
<dbReference type="Pfam" id="PF00359">
    <property type="entry name" value="PTS_EIIA_2"/>
    <property type="match status" value="1"/>
</dbReference>
<keyword evidence="5" id="KW-0804">Transcription</keyword>
<dbReference type="GO" id="GO:0006355">
    <property type="term" value="P:regulation of DNA-templated transcription"/>
    <property type="evidence" value="ECO:0007669"/>
    <property type="project" value="InterPro"/>
</dbReference>
<sequence length="671" mass="76063">MRNEIKEINETLASESLDQIEVNKGVITSSLTKQTVNKLLRNIDKNQQSELYMTPEQRTKFILLEFMSTKEPLFLVDLQDAMQISKSTMDSDMREVRKIVQPYGLHIRTNPRSGVSVEGSERAIRMMFADVFTQQPNVLAVVTQQVGWPKLLVDEAAKAFPPKEIRFLRNELKRVFAATHLGVNDNYQSQAIVMTLVWLSRVTSGNYVNQDDEDQASSLNSRESEFVSSVITHFSLNLAVGAEVNYLAFTIGSFDSDDTTAIDNWARSQVICISLIDWMEESLGFPFSKSETLFERVYKHVSALLRRQNQRVNAYNPLKSTIMQSYPEVFRAVRNFFWKHGSEYRMSPSDDEIGYLAVYFSTAQVEIRQERVYTYRIAVVCNYGMATGRLLAARLEEHFNVDVIAVLSISELDVLKKLPVSLVFKTVDVAIEGVPSLKLNPIPSDNDIKKAADFLAEHSQLSKYKGDQLEPTRLFNSVLTTLKQSGIRVEKDLVFNLQRVFEANKLEINEREVQPMLKDLVNDKQIQLQVPVDGWKDAIIKAAQPLIDEDFIKQSYVQAMIDSVTKYGPYIVIGPSIALAHARPEDGANKLGVSIMTLKDPVNFGNPENDPVKVVFCLAAVDNYSHLNVMKAVVQLINDPKKVEQLSTISDVKEFRDVLFENEQEGDDLNE</sequence>
<dbReference type="PANTHER" id="PTHR30185:SF18">
    <property type="entry name" value="TRANSCRIPTIONAL REGULATOR MTLR"/>
    <property type="match status" value="1"/>
</dbReference>
<feature type="domain" description="PTS EIIB type-2" evidence="7">
    <location>
        <begin position="375"/>
        <end position="463"/>
    </location>
</feature>
<dbReference type="Gene3D" id="3.40.930.10">
    <property type="entry name" value="Mannitol-specific EII, Chain A"/>
    <property type="match status" value="1"/>
</dbReference>
<evidence type="ECO:0000256" key="1">
    <source>
        <dbReference type="ARBA" id="ARBA00022679"/>
    </source>
</evidence>
<dbReference type="InterPro" id="IPR013011">
    <property type="entry name" value="PTS_EIIB_2"/>
</dbReference>
<dbReference type="InterPro" id="IPR007737">
    <property type="entry name" value="Mga_HTH"/>
</dbReference>
<protein>
    <submittedName>
        <fullName evidence="9">PTS system transporter subunit IIA</fullName>
    </submittedName>
</protein>
<gene>
    <name evidence="9" type="ORF">FC75_GL000948</name>
</gene>
<evidence type="ECO:0000259" key="6">
    <source>
        <dbReference type="PROSITE" id="PS51094"/>
    </source>
</evidence>
<keyword evidence="2" id="KW-0677">Repeat</keyword>
<dbReference type="STRING" id="1423730.FC75_GL000948"/>
<dbReference type="InterPro" id="IPR050661">
    <property type="entry name" value="BglG_antiterminators"/>
</dbReference>
<dbReference type="PATRIC" id="fig|1423730.4.peg.1000"/>
<keyword evidence="3" id="KW-0805">Transcription regulation</keyword>
<dbReference type="EMBL" id="AYZJ01000102">
    <property type="protein sequence ID" value="KRN18128.1"/>
    <property type="molecule type" value="Genomic_DNA"/>
</dbReference>
<comment type="caution">
    <text evidence="9">The sequence shown here is derived from an EMBL/GenBank/DDBJ whole genome shotgun (WGS) entry which is preliminary data.</text>
</comment>
<evidence type="ECO:0000256" key="2">
    <source>
        <dbReference type="ARBA" id="ARBA00022737"/>
    </source>
</evidence>
<dbReference type="InterPro" id="IPR011608">
    <property type="entry name" value="PRD"/>
</dbReference>
<accession>A0A0R2EP14</accession>
<proteinExistence type="predicted"/>
<keyword evidence="4" id="KW-0010">Activator</keyword>
<evidence type="ECO:0000256" key="4">
    <source>
        <dbReference type="ARBA" id="ARBA00023159"/>
    </source>
</evidence>
<dbReference type="SUPFAM" id="SSF52794">
    <property type="entry name" value="PTS system IIB component-like"/>
    <property type="match status" value="1"/>
</dbReference>
<dbReference type="Gene3D" id="1.10.1790.10">
    <property type="entry name" value="PRD domain"/>
    <property type="match status" value="1"/>
</dbReference>
<evidence type="ECO:0000256" key="5">
    <source>
        <dbReference type="ARBA" id="ARBA00023163"/>
    </source>
</evidence>
<keyword evidence="1" id="KW-0808">Transferase</keyword>
<dbReference type="Pfam" id="PF05043">
    <property type="entry name" value="Mga"/>
    <property type="match status" value="1"/>
</dbReference>
<dbReference type="Proteomes" id="UP000050865">
    <property type="component" value="Unassembled WGS sequence"/>
</dbReference>
<dbReference type="AlphaFoldDB" id="A0A0R2EP14"/>
<dbReference type="Pfam" id="PF00874">
    <property type="entry name" value="PRD"/>
    <property type="match status" value="1"/>
</dbReference>